<dbReference type="Proteomes" id="UP001153076">
    <property type="component" value="Unassembled WGS sequence"/>
</dbReference>
<name>A0A9Q1GHP6_9CARY</name>
<evidence type="ECO:0000313" key="2">
    <source>
        <dbReference type="EMBL" id="KAJ8420866.1"/>
    </source>
</evidence>
<dbReference type="EMBL" id="JAKOGI010003087">
    <property type="protein sequence ID" value="KAJ8420866.1"/>
    <property type="molecule type" value="Genomic_DNA"/>
</dbReference>
<dbReference type="PANTHER" id="PTHR33240">
    <property type="entry name" value="OS08G0508500 PROTEIN"/>
    <property type="match status" value="1"/>
</dbReference>
<sequence>MMLIATWRSLPPSLERSTRAQIQRFSQVMSAKELKPVMGPTITFGPEDMRPLQTPHNDALVIQLKVATAIVRRILMDIGSLVDIITLECLKKLYEKSLEAAEAPIIGLRGQPTKEEPPSGETSRPPKIGKKSTTEAMVVLSASTKEHRRPRPEPTSKGVSVSLDPTCLVGGLKVCHSILLWKEHQQAARAHPRLALGLSSSSDLAGLLEEAGFYSGPLTTTVSGIPAVAEGPRIEFATNTFHGYDTGLSKE</sequence>
<accession>A0A9Q1GHP6</accession>
<proteinExistence type="predicted"/>
<feature type="region of interest" description="Disordered" evidence="1">
    <location>
        <begin position="108"/>
        <end position="133"/>
    </location>
</feature>
<keyword evidence="3" id="KW-1185">Reference proteome</keyword>
<organism evidence="2 3">
    <name type="scientific">Carnegiea gigantea</name>
    <dbReference type="NCBI Taxonomy" id="171969"/>
    <lineage>
        <taxon>Eukaryota</taxon>
        <taxon>Viridiplantae</taxon>
        <taxon>Streptophyta</taxon>
        <taxon>Embryophyta</taxon>
        <taxon>Tracheophyta</taxon>
        <taxon>Spermatophyta</taxon>
        <taxon>Magnoliopsida</taxon>
        <taxon>eudicotyledons</taxon>
        <taxon>Gunneridae</taxon>
        <taxon>Pentapetalae</taxon>
        <taxon>Caryophyllales</taxon>
        <taxon>Cactineae</taxon>
        <taxon>Cactaceae</taxon>
        <taxon>Cactoideae</taxon>
        <taxon>Echinocereeae</taxon>
        <taxon>Carnegiea</taxon>
    </lineage>
</organism>
<comment type="caution">
    <text evidence="2">The sequence shown here is derived from an EMBL/GenBank/DDBJ whole genome shotgun (WGS) entry which is preliminary data.</text>
</comment>
<dbReference type="OrthoDB" id="1752268at2759"/>
<reference evidence="2" key="1">
    <citation type="submission" date="2022-04" db="EMBL/GenBank/DDBJ databases">
        <title>Carnegiea gigantea Genome sequencing and assembly v2.</title>
        <authorList>
            <person name="Copetti D."/>
            <person name="Sanderson M.J."/>
            <person name="Burquez A."/>
            <person name="Wojciechowski M.F."/>
        </authorList>
    </citation>
    <scope>NUCLEOTIDE SEQUENCE</scope>
    <source>
        <strain evidence="2">SGP5-SGP5p</strain>
        <tissue evidence="2">Aerial part</tissue>
    </source>
</reference>
<gene>
    <name evidence="2" type="ORF">Cgig2_021282</name>
</gene>
<dbReference type="PANTHER" id="PTHR33240:SF17">
    <property type="entry name" value="EUKARYOTIC PEPTIDE CHAIN RELEASE FACTOR GTP-BINDING SUBUNIT-LIKE"/>
    <property type="match status" value="1"/>
</dbReference>
<evidence type="ECO:0000256" key="1">
    <source>
        <dbReference type="SAM" id="MobiDB-lite"/>
    </source>
</evidence>
<evidence type="ECO:0000313" key="3">
    <source>
        <dbReference type="Proteomes" id="UP001153076"/>
    </source>
</evidence>
<dbReference type="AlphaFoldDB" id="A0A9Q1GHP6"/>
<protein>
    <submittedName>
        <fullName evidence="2">Uncharacterized protein</fullName>
    </submittedName>
</protein>